<dbReference type="EMBL" id="QFQP01000034">
    <property type="protein sequence ID" value="PZR07091.1"/>
    <property type="molecule type" value="Genomic_DNA"/>
</dbReference>
<dbReference type="Proteomes" id="UP000249061">
    <property type="component" value="Unassembled WGS sequence"/>
</dbReference>
<proteinExistence type="predicted"/>
<gene>
    <name evidence="1" type="ORF">DI536_28970</name>
</gene>
<organism evidence="1 2">
    <name type="scientific">Archangium gephyra</name>
    <dbReference type="NCBI Taxonomy" id="48"/>
    <lineage>
        <taxon>Bacteria</taxon>
        <taxon>Pseudomonadati</taxon>
        <taxon>Myxococcota</taxon>
        <taxon>Myxococcia</taxon>
        <taxon>Myxococcales</taxon>
        <taxon>Cystobacterineae</taxon>
        <taxon>Archangiaceae</taxon>
        <taxon>Archangium</taxon>
    </lineage>
</organism>
<accession>A0A2W5VA89</accession>
<evidence type="ECO:0000313" key="2">
    <source>
        <dbReference type="Proteomes" id="UP000249061"/>
    </source>
</evidence>
<name>A0A2W5VA89_9BACT</name>
<sequence>MERMSWKSELRAHLMWAARNIEADERLAEETDDERREELARAAGTAARVFRFARTELHRLELAVSLDVTGTGHRLSVADAFLETGLMANGLAMKVGRESGIVDLLHVEGGSVVDGQRRAIGAFEPYFGKLVVDLVTHAAGGHVSARA</sequence>
<comment type="caution">
    <text evidence="1">The sequence shown here is derived from an EMBL/GenBank/DDBJ whole genome shotgun (WGS) entry which is preliminary data.</text>
</comment>
<dbReference type="AlphaFoldDB" id="A0A2W5VA89"/>
<protein>
    <submittedName>
        <fullName evidence="1">Uncharacterized protein</fullName>
    </submittedName>
</protein>
<evidence type="ECO:0000313" key="1">
    <source>
        <dbReference type="EMBL" id="PZR07091.1"/>
    </source>
</evidence>
<reference evidence="1 2" key="1">
    <citation type="submission" date="2017-08" db="EMBL/GenBank/DDBJ databases">
        <title>Infants hospitalized years apart are colonized by the same room-sourced microbial strains.</title>
        <authorList>
            <person name="Brooks B."/>
            <person name="Olm M.R."/>
            <person name="Firek B.A."/>
            <person name="Baker R."/>
            <person name="Thomas B.C."/>
            <person name="Morowitz M.J."/>
            <person name="Banfield J.F."/>
        </authorList>
    </citation>
    <scope>NUCLEOTIDE SEQUENCE [LARGE SCALE GENOMIC DNA]</scope>
    <source>
        <strain evidence="1">S2_003_000_R2_14</strain>
    </source>
</reference>